<proteinExistence type="inferred from homology"/>
<feature type="transmembrane region" description="Helical" evidence="9">
    <location>
        <begin position="64"/>
        <end position="89"/>
    </location>
</feature>
<dbReference type="GO" id="GO:0005774">
    <property type="term" value="C:vacuolar membrane"/>
    <property type="evidence" value="ECO:0007669"/>
    <property type="project" value="UniProtKB-SubCell"/>
</dbReference>
<protein>
    <recommendedName>
        <fullName evidence="9">V-type proton ATPase proteolipid subunit</fullName>
    </recommendedName>
</protein>
<keyword evidence="8 9" id="KW-0472">Membrane</keyword>
<keyword evidence="6 9" id="KW-1133">Transmembrane helix</keyword>
<dbReference type="NCBIfam" id="TIGR01100">
    <property type="entry name" value="V_ATP_synt_C"/>
    <property type="match status" value="1"/>
</dbReference>
<accession>A0A1D1W2H5</accession>
<dbReference type="PANTHER" id="PTHR10263">
    <property type="entry name" value="V-TYPE PROTON ATPASE PROTEOLIPID SUBUNIT"/>
    <property type="match status" value="1"/>
</dbReference>
<dbReference type="SUPFAM" id="SSF81333">
    <property type="entry name" value="F1F0 ATP synthase subunit C"/>
    <property type="match status" value="2"/>
</dbReference>
<evidence type="ECO:0000313" key="12">
    <source>
        <dbReference type="Proteomes" id="UP000186922"/>
    </source>
</evidence>
<evidence type="ECO:0000256" key="1">
    <source>
        <dbReference type="ARBA" id="ARBA00004141"/>
    </source>
</evidence>
<feature type="domain" description="V-ATPase proteolipid subunit C-like" evidence="10">
    <location>
        <begin position="25"/>
        <end position="84"/>
    </location>
</feature>
<comment type="caution">
    <text evidence="11">The sequence shown here is derived from an EMBL/GenBank/DDBJ whole genome shotgun (WGS) entry which is preliminary data.</text>
</comment>
<evidence type="ECO:0000256" key="5">
    <source>
        <dbReference type="ARBA" id="ARBA00022781"/>
    </source>
</evidence>
<dbReference type="OrthoDB" id="1744869at2759"/>
<dbReference type="InterPro" id="IPR035921">
    <property type="entry name" value="F/V-ATP_Csub_sf"/>
</dbReference>
<dbReference type="InterPro" id="IPR002379">
    <property type="entry name" value="ATPase_proteolipid_c-like_dom"/>
</dbReference>
<comment type="subcellular location">
    <subcellularLocation>
        <location evidence="1">Membrane</location>
        <topology evidence="1">Multi-pass membrane protein</topology>
    </subcellularLocation>
    <subcellularLocation>
        <location evidence="9">Vacuole membrane</location>
        <topology evidence="9">Multi-pass membrane protein</topology>
    </subcellularLocation>
</comment>
<dbReference type="CDD" id="cd18176">
    <property type="entry name" value="ATP-synt_Vo_c_ATP6C_rpt2"/>
    <property type="match status" value="1"/>
</dbReference>
<dbReference type="Gene3D" id="1.20.120.610">
    <property type="entry name" value="lithium bound rotor ring of v- atpase"/>
    <property type="match status" value="1"/>
</dbReference>
<feature type="domain" description="V-ATPase proteolipid subunit C-like" evidence="10">
    <location>
        <begin position="101"/>
        <end position="160"/>
    </location>
</feature>
<dbReference type="STRING" id="947166.A0A1D1W2H5"/>
<dbReference type="GO" id="GO:0007035">
    <property type="term" value="P:vacuolar acidification"/>
    <property type="evidence" value="ECO:0007669"/>
    <property type="project" value="UniProtKB-ARBA"/>
</dbReference>
<dbReference type="Pfam" id="PF00137">
    <property type="entry name" value="ATP-synt_C"/>
    <property type="match status" value="2"/>
</dbReference>
<dbReference type="InterPro" id="IPR000245">
    <property type="entry name" value="ATPase_proteolipid_csu"/>
</dbReference>
<evidence type="ECO:0000256" key="3">
    <source>
        <dbReference type="ARBA" id="ARBA00022448"/>
    </source>
</evidence>
<evidence type="ECO:0000256" key="2">
    <source>
        <dbReference type="ARBA" id="ARBA00007296"/>
    </source>
</evidence>
<reference evidence="11 12" key="1">
    <citation type="journal article" date="2016" name="Nat. Commun.">
        <title>Extremotolerant tardigrade genome and improved radiotolerance of human cultured cells by tardigrade-unique protein.</title>
        <authorList>
            <person name="Hashimoto T."/>
            <person name="Horikawa D.D."/>
            <person name="Saito Y."/>
            <person name="Kuwahara H."/>
            <person name="Kozuka-Hata H."/>
            <person name="Shin-I T."/>
            <person name="Minakuchi Y."/>
            <person name="Ohishi K."/>
            <person name="Motoyama A."/>
            <person name="Aizu T."/>
            <person name="Enomoto A."/>
            <person name="Kondo K."/>
            <person name="Tanaka S."/>
            <person name="Hara Y."/>
            <person name="Koshikawa S."/>
            <person name="Sagara H."/>
            <person name="Miura T."/>
            <person name="Yokobori S."/>
            <person name="Miyagawa K."/>
            <person name="Suzuki Y."/>
            <person name="Kubo T."/>
            <person name="Oyama M."/>
            <person name="Kohara Y."/>
            <person name="Fujiyama A."/>
            <person name="Arakawa K."/>
            <person name="Katayama T."/>
            <person name="Toyoda A."/>
            <person name="Kunieda T."/>
        </authorList>
    </citation>
    <scope>NUCLEOTIDE SEQUENCE [LARGE SCALE GENOMIC DNA]</scope>
    <source>
        <strain evidence="11 12">YOKOZUNA-1</strain>
    </source>
</reference>
<sequence>MSAAGPPSFSAPGQQPLYTPFFGVMGATSAMIFSALGAAYGTAKSGTGIAAMSVMRPELIMKSVIPVVMAGIIAIYGLVVAVVIAGGIGQDYTLYRSFMHLGAGLSVGLSGLAAGFAIGIVGDAGVRGTAQQPRLFVGMILILIFAEVLGLYGLIVALILAVKQ</sequence>
<feature type="transmembrane region" description="Helical" evidence="9">
    <location>
        <begin position="135"/>
        <end position="162"/>
    </location>
</feature>
<gene>
    <name evidence="11" type="primary">RvY_17549-1</name>
    <name evidence="11" type="synonym">RvY_17549.1</name>
    <name evidence="11" type="ORF">RvY_17549</name>
</gene>
<dbReference type="GO" id="GO:0033179">
    <property type="term" value="C:proton-transporting V-type ATPase, V0 domain"/>
    <property type="evidence" value="ECO:0007669"/>
    <property type="project" value="InterPro"/>
</dbReference>
<evidence type="ECO:0000256" key="9">
    <source>
        <dbReference type="RuleBase" id="RU363060"/>
    </source>
</evidence>
<keyword evidence="7 9" id="KW-0406">Ion transport</keyword>
<dbReference type="EMBL" id="BDGG01000015">
    <property type="protein sequence ID" value="GAV07742.1"/>
    <property type="molecule type" value="Genomic_DNA"/>
</dbReference>
<comment type="function">
    <text evidence="9">Proton-conducting pore forming of the V0 complex of vacuolar(H+)-ATPase (V-ATPase), a multisubunit enzyme composed of a peripheral complex (V1) that hydrolyzes ATP and a membrane integral complex (V0) that translocates protons. V-ATPase is responsible for acidifying and maintaining the pH of intracellular compartments and in some cell types, is targeted to the plasma membrane, where it is responsible for acidifying the extracellular environment.</text>
</comment>
<feature type="transmembrane region" description="Helical" evidence="9">
    <location>
        <begin position="20"/>
        <end position="43"/>
    </location>
</feature>
<keyword evidence="4 9" id="KW-0812">Transmembrane</keyword>
<name>A0A1D1W2H5_RAMVA</name>
<comment type="similarity">
    <text evidence="2 9">Belongs to the V-ATPase proteolipid subunit family.</text>
</comment>
<keyword evidence="9" id="KW-0926">Vacuole</keyword>
<keyword evidence="12" id="KW-1185">Reference proteome</keyword>
<organism evidence="11 12">
    <name type="scientific">Ramazzottius varieornatus</name>
    <name type="common">Water bear</name>
    <name type="synonym">Tardigrade</name>
    <dbReference type="NCBI Taxonomy" id="947166"/>
    <lineage>
        <taxon>Eukaryota</taxon>
        <taxon>Metazoa</taxon>
        <taxon>Ecdysozoa</taxon>
        <taxon>Tardigrada</taxon>
        <taxon>Eutardigrada</taxon>
        <taxon>Parachela</taxon>
        <taxon>Hypsibioidea</taxon>
        <taxon>Ramazzottiidae</taxon>
        <taxon>Ramazzottius</taxon>
    </lineage>
</organism>
<evidence type="ECO:0000313" key="11">
    <source>
        <dbReference type="EMBL" id="GAV07742.1"/>
    </source>
</evidence>
<dbReference type="CDD" id="cd18175">
    <property type="entry name" value="ATP-synt_Vo_c_ATP6C_rpt1"/>
    <property type="match status" value="1"/>
</dbReference>
<dbReference type="InterPro" id="IPR011555">
    <property type="entry name" value="ATPase_proteolipid_su_C_euk"/>
</dbReference>
<dbReference type="PRINTS" id="PR00122">
    <property type="entry name" value="VACATPASE"/>
</dbReference>
<feature type="transmembrane region" description="Helical" evidence="9">
    <location>
        <begin position="101"/>
        <end position="123"/>
    </location>
</feature>
<evidence type="ECO:0000259" key="10">
    <source>
        <dbReference type="Pfam" id="PF00137"/>
    </source>
</evidence>
<keyword evidence="5 9" id="KW-0375">Hydrogen ion transport</keyword>
<evidence type="ECO:0000256" key="8">
    <source>
        <dbReference type="ARBA" id="ARBA00023136"/>
    </source>
</evidence>
<dbReference type="FunFam" id="1.20.120.610:FF:000001">
    <property type="entry name" value="V-type proton ATPase proteolipid subunit"/>
    <property type="match status" value="1"/>
</dbReference>
<comment type="subunit">
    <text evidence="9">V-ATPase is a heteromultimeric enzyme made up of two complexes: the ATP-hydrolytic V1 complex and the proton translocation V0 complex. The V1 complex consists of three catalytic AB heterodimers that form a heterohexamer, three peripheral stalks each consisting of EG heterodimers, one central rotor including subunits D and F, and the regulatory subunits C and H. The proton translocation complex V0 consists of the proton transport subunit a, a ring of proteolipid subunits c9c'', rotary subunit d, subunits e and f, and the accessory subunits.</text>
</comment>
<evidence type="ECO:0000256" key="6">
    <source>
        <dbReference type="ARBA" id="ARBA00022989"/>
    </source>
</evidence>
<evidence type="ECO:0000256" key="4">
    <source>
        <dbReference type="ARBA" id="ARBA00022692"/>
    </source>
</evidence>
<dbReference type="GO" id="GO:0046961">
    <property type="term" value="F:proton-transporting ATPase activity, rotational mechanism"/>
    <property type="evidence" value="ECO:0007669"/>
    <property type="project" value="InterPro"/>
</dbReference>
<evidence type="ECO:0000256" key="7">
    <source>
        <dbReference type="ARBA" id="ARBA00023065"/>
    </source>
</evidence>
<dbReference type="Proteomes" id="UP000186922">
    <property type="component" value="Unassembled WGS sequence"/>
</dbReference>
<dbReference type="AlphaFoldDB" id="A0A1D1W2H5"/>
<keyword evidence="3 9" id="KW-0813">Transport</keyword>